<organism evidence="1 2">
    <name type="scientific">Neophaeococcomyces mojaviensis</name>
    <dbReference type="NCBI Taxonomy" id="3383035"/>
    <lineage>
        <taxon>Eukaryota</taxon>
        <taxon>Fungi</taxon>
        <taxon>Dikarya</taxon>
        <taxon>Ascomycota</taxon>
        <taxon>Pezizomycotina</taxon>
        <taxon>Eurotiomycetes</taxon>
        <taxon>Chaetothyriomycetidae</taxon>
        <taxon>Chaetothyriales</taxon>
        <taxon>Chaetothyriales incertae sedis</taxon>
        <taxon>Neophaeococcomyces</taxon>
    </lineage>
</organism>
<accession>A0ACC3AH41</accession>
<proteinExistence type="predicted"/>
<protein>
    <submittedName>
        <fullName evidence="1">Uncharacterized protein</fullName>
    </submittedName>
</protein>
<dbReference type="Proteomes" id="UP001172386">
    <property type="component" value="Unassembled WGS sequence"/>
</dbReference>
<evidence type="ECO:0000313" key="2">
    <source>
        <dbReference type="Proteomes" id="UP001172386"/>
    </source>
</evidence>
<name>A0ACC3AH41_9EURO</name>
<sequence length="355" mass="40244">MATATITEIGASCKLFLKGEDVKYGDFRDDLIRDGFAVVKGAIPRDRADKYVDQMYTWLEDFGLGFKRDDPSTVRNEHMPIISEKGMCAGYGLPHEKFTWDIRCEPGVVGAFEKVYETSDLIVSFDAVNFTFPNRTDLKPNSPWPHQDQDPEKSGFRCLQGLVNLLPNGPEDGGLIVCKGAHQASQEFHRLFKNEPDRIKTWTKEWYGFTKTGLKWLDDNGFKWEKVCAEPGDLILWDSRTPHYNLSPSGQTPRFAAYTCYLPVAEVSQEDLLRKKKAFESMDNPYCICSSQFTDSLLLDCQSTTHWPNAVQDITMPLLRDGVEDPLNFRVPKSGPPQLSERGYKLTGIPYIKSA</sequence>
<reference evidence="1" key="1">
    <citation type="submission" date="2022-10" db="EMBL/GenBank/DDBJ databases">
        <title>Culturing micro-colonial fungi from biological soil crusts in the Mojave desert and describing Neophaeococcomyces mojavensis, and introducing the new genera and species Taxawa tesnikishii.</title>
        <authorList>
            <person name="Kurbessoian T."/>
            <person name="Stajich J.E."/>
        </authorList>
    </citation>
    <scope>NUCLEOTIDE SEQUENCE</scope>
    <source>
        <strain evidence="1">JES_112</strain>
    </source>
</reference>
<gene>
    <name evidence="1" type="ORF">H2198_001606</name>
</gene>
<evidence type="ECO:0000313" key="1">
    <source>
        <dbReference type="EMBL" id="KAJ9662064.1"/>
    </source>
</evidence>
<dbReference type="EMBL" id="JAPDRQ010000018">
    <property type="protein sequence ID" value="KAJ9662064.1"/>
    <property type="molecule type" value="Genomic_DNA"/>
</dbReference>
<comment type="caution">
    <text evidence="1">The sequence shown here is derived from an EMBL/GenBank/DDBJ whole genome shotgun (WGS) entry which is preliminary data.</text>
</comment>
<keyword evidence="2" id="KW-1185">Reference proteome</keyword>